<organism evidence="2 3">
    <name type="scientific">Heliorestis convoluta</name>
    <dbReference type="NCBI Taxonomy" id="356322"/>
    <lineage>
        <taxon>Bacteria</taxon>
        <taxon>Bacillati</taxon>
        <taxon>Bacillota</taxon>
        <taxon>Clostridia</taxon>
        <taxon>Eubacteriales</taxon>
        <taxon>Heliobacteriaceae</taxon>
        <taxon>Heliorestis</taxon>
    </lineage>
</organism>
<evidence type="ECO:0000313" key="2">
    <source>
        <dbReference type="EMBL" id="QGG47395.1"/>
    </source>
</evidence>
<reference evidence="3" key="1">
    <citation type="submission" date="2019-11" db="EMBL/GenBank/DDBJ databases">
        <title>Genome sequence of Heliorestis convoluta strain HH, an alkaliphilic and minimalistic phototrophic bacterium from a soda lake in Egypt.</title>
        <authorList>
            <person name="Dewey E.D."/>
            <person name="Stokes L.M."/>
            <person name="Burchell B.M."/>
            <person name="Shaffer K.N."/>
            <person name="Huntington A.M."/>
            <person name="Baker J.M."/>
            <person name="Nadendla S."/>
            <person name="Giglio M.G."/>
            <person name="Touchman J.W."/>
            <person name="Blankenship R.E."/>
            <person name="Madigan M.T."/>
            <person name="Sattley W.M."/>
        </authorList>
    </citation>
    <scope>NUCLEOTIDE SEQUENCE [LARGE SCALE GENOMIC DNA]</scope>
    <source>
        <strain evidence="3">HH</strain>
    </source>
</reference>
<protein>
    <submittedName>
        <fullName evidence="2">Putative transposase</fullName>
    </submittedName>
</protein>
<dbReference type="AlphaFoldDB" id="A0A5Q2N492"/>
<dbReference type="Proteomes" id="UP000366051">
    <property type="component" value="Chromosome"/>
</dbReference>
<dbReference type="OrthoDB" id="9813957at2"/>
<proteinExistence type="predicted"/>
<dbReference type="EMBL" id="CP045875">
    <property type="protein sequence ID" value="QGG47395.1"/>
    <property type="molecule type" value="Genomic_DNA"/>
</dbReference>
<gene>
    <name evidence="2" type="ORF">FTV88_1248</name>
</gene>
<evidence type="ECO:0000313" key="3">
    <source>
        <dbReference type="Proteomes" id="UP000366051"/>
    </source>
</evidence>
<keyword evidence="3" id="KW-1185">Reference proteome</keyword>
<accession>A0A5Q2N492</accession>
<name>A0A5Q2N492_9FIRM</name>
<feature type="domain" description="HTH-like" evidence="1">
    <location>
        <begin position="7"/>
        <end position="48"/>
    </location>
</feature>
<dbReference type="Pfam" id="PF13276">
    <property type="entry name" value="HTH_21"/>
    <property type="match status" value="1"/>
</dbReference>
<sequence length="189" mass="22222">MELIAGEESTYGYRKLAICLRRNHNLVINNKKVYRLCAELNILNPQRKLKVKYPRRIAINREVTASDQLWETEIKYGYIAEENRFLYLLSIIDVYDRTLVDYHIGLSCEGRLLTESAVKACFTWYFSVSLNIFKHQTNTKNEVNPTKTRCFRALWGISVYVFKQDMHGIGQSFEHANMFKCPLDDPRIK</sequence>
<dbReference type="InterPro" id="IPR025948">
    <property type="entry name" value="HTH-like_dom"/>
</dbReference>
<dbReference type="KEGG" id="hcv:FTV88_1248"/>
<evidence type="ECO:0000259" key="1">
    <source>
        <dbReference type="Pfam" id="PF13276"/>
    </source>
</evidence>